<feature type="domain" description="CRAL-TRIO" evidence="2">
    <location>
        <begin position="106"/>
        <end position="267"/>
    </location>
</feature>
<evidence type="ECO:0000313" key="3">
    <source>
        <dbReference type="EMBL" id="KAH7642045.1"/>
    </source>
</evidence>
<feature type="compositionally biased region" description="Low complexity" evidence="1">
    <location>
        <begin position="1"/>
        <end position="16"/>
    </location>
</feature>
<dbReference type="Gene3D" id="3.40.525.10">
    <property type="entry name" value="CRAL-TRIO lipid binding domain"/>
    <property type="match status" value="1"/>
</dbReference>
<reference evidence="4" key="4">
    <citation type="journal article" date="2022" name="Res Sq">
        <title>Comparative Genomics Reveals Insights into the Divergent Evolution of Astigmatic Mites and Household Pest Adaptations.</title>
        <authorList>
            <person name="Xiong Q."/>
            <person name="Wan A.T.-Y."/>
            <person name="Liu X.-Y."/>
            <person name="Fung C.S.-H."/>
            <person name="Xiao X."/>
            <person name="Malainual N."/>
            <person name="Hou J."/>
            <person name="Wang L."/>
            <person name="Wang M."/>
            <person name="Yang K."/>
            <person name="Cui Y."/>
            <person name="Leung E."/>
            <person name="Nong W."/>
            <person name="Shin S.-K."/>
            <person name="Au S."/>
            <person name="Jeong K.Y."/>
            <person name="Chew F.T."/>
            <person name="Hui J."/>
            <person name="Leung T.F."/>
            <person name="Tungtrongchitr A."/>
            <person name="Zhong N."/>
            <person name="Liu Z."/>
            <person name="Tsui S."/>
        </authorList>
    </citation>
    <scope>NUCLEOTIDE SEQUENCE</scope>
    <source>
        <strain evidence="4">Derf</strain>
        <tissue evidence="4">Whole organism</tissue>
    </source>
</reference>
<sequence>MPSKNNNQKKNSSQSNINHSENDKLTTTTGEEQYFDNAFIDQVRQSLLSNDVNQFDPIDIERLKAHDDWFIRRFLAWRPTTIDEAIKTMIQALLWRKEININQWKDTDFPSEFYQIAGCFHYLPDRENKNILILRMRFNRKEPVGVASIETMVRNFFIYVVEKIVSQHPNQGFALIFDCWKASLSNVDIDMARFIINTLSNYYSGAISYVYIYELPWILNQIWRLVRSWLDEEAKSIVRFVTIDNIVQYIEASNLPDYMGGYCGKDYRFVPKGVPTLEEMSTGNGDTKKLVIKSDKDLKRLTEHFQKLIKLQ</sequence>
<dbReference type="PANTHER" id="PTHR46384:SF1">
    <property type="entry name" value="MOTILE SPERM DOMAIN-CONTAINING PROTEIN 2"/>
    <property type="match status" value="1"/>
</dbReference>
<proteinExistence type="predicted"/>
<dbReference type="GO" id="GO:0140284">
    <property type="term" value="C:endoplasmic reticulum-endosome membrane contact site"/>
    <property type="evidence" value="ECO:0007669"/>
    <property type="project" value="TreeGrafter"/>
</dbReference>
<feature type="region of interest" description="Disordered" evidence="1">
    <location>
        <begin position="1"/>
        <end position="23"/>
    </location>
</feature>
<keyword evidence="5" id="KW-1185">Reference proteome</keyword>
<evidence type="ECO:0000313" key="4">
    <source>
        <dbReference type="EMBL" id="KAH9529177.1"/>
    </source>
</evidence>
<dbReference type="Pfam" id="PF00650">
    <property type="entry name" value="CRAL_TRIO"/>
    <property type="match status" value="1"/>
</dbReference>
<dbReference type="Proteomes" id="UP000790347">
    <property type="component" value="Unassembled WGS sequence"/>
</dbReference>
<evidence type="ECO:0000259" key="2">
    <source>
        <dbReference type="PROSITE" id="PS50191"/>
    </source>
</evidence>
<dbReference type="SUPFAM" id="SSF52087">
    <property type="entry name" value="CRAL/TRIO domain"/>
    <property type="match status" value="1"/>
</dbReference>
<reference evidence="4" key="1">
    <citation type="submission" date="2013-05" db="EMBL/GenBank/DDBJ databases">
        <authorList>
            <person name="Yim A.K.Y."/>
            <person name="Chan T.F."/>
            <person name="Ji K.M."/>
            <person name="Liu X.Y."/>
            <person name="Zhou J.W."/>
            <person name="Li R.Q."/>
            <person name="Yang K.Y."/>
            <person name="Li J."/>
            <person name="Li M."/>
            <person name="Law P.T.W."/>
            <person name="Wu Y.L."/>
            <person name="Cai Z.L."/>
            <person name="Qin H."/>
            <person name="Bao Y."/>
            <person name="Leung R.K.K."/>
            <person name="Ng P.K.S."/>
            <person name="Zou J."/>
            <person name="Zhong X.J."/>
            <person name="Ran P.X."/>
            <person name="Zhong N.S."/>
            <person name="Liu Z.G."/>
            <person name="Tsui S.K.W."/>
        </authorList>
    </citation>
    <scope>NUCLEOTIDE SEQUENCE</scope>
    <source>
        <strain evidence="4">Derf</strain>
        <tissue evidence="4">Whole organism</tissue>
    </source>
</reference>
<dbReference type="InterPro" id="IPR036273">
    <property type="entry name" value="CRAL/TRIO_N_dom_sf"/>
</dbReference>
<dbReference type="Proteomes" id="UP000828236">
    <property type="component" value="Unassembled WGS sequence"/>
</dbReference>
<evidence type="ECO:0000256" key="1">
    <source>
        <dbReference type="SAM" id="MobiDB-lite"/>
    </source>
</evidence>
<protein>
    <submittedName>
        <fullName evidence="3">Motile sperm domain containing 2-like protein 1</fullName>
    </submittedName>
    <submittedName>
        <fullName evidence="4">Motile sperm domain-containing protein 2</fullName>
    </submittedName>
</protein>
<dbReference type="OrthoDB" id="6483500at2759"/>
<accession>A0A922IBW2</accession>
<dbReference type="InterPro" id="IPR053012">
    <property type="entry name" value="ER-organelle_contact"/>
</dbReference>
<dbReference type="EMBL" id="SDOV01000004">
    <property type="protein sequence ID" value="KAH7642045.1"/>
    <property type="molecule type" value="Genomic_DNA"/>
</dbReference>
<dbReference type="SMART" id="SM00516">
    <property type="entry name" value="SEC14"/>
    <property type="match status" value="1"/>
</dbReference>
<dbReference type="GO" id="GO:0012505">
    <property type="term" value="C:endomembrane system"/>
    <property type="evidence" value="ECO:0007669"/>
    <property type="project" value="TreeGrafter"/>
</dbReference>
<name>A0A922IBW2_DERFA</name>
<evidence type="ECO:0000313" key="5">
    <source>
        <dbReference type="Proteomes" id="UP000790347"/>
    </source>
</evidence>
<dbReference type="AlphaFoldDB" id="A0A922IBW2"/>
<gene>
    <name evidence="4" type="primary">MOSPD2_3</name>
    <name evidence="4" type="ORF">DERF_003071</name>
    <name evidence="3" type="ORF">HUG17_5090</name>
</gene>
<dbReference type="InterPro" id="IPR036865">
    <property type="entry name" value="CRAL-TRIO_dom_sf"/>
</dbReference>
<dbReference type="PROSITE" id="PS50191">
    <property type="entry name" value="CRAL_TRIO"/>
    <property type="match status" value="1"/>
</dbReference>
<dbReference type="CDD" id="cd00170">
    <property type="entry name" value="SEC14"/>
    <property type="match status" value="1"/>
</dbReference>
<dbReference type="SUPFAM" id="SSF46938">
    <property type="entry name" value="CRAL/TRIO N-terminal domain"/>
    <property type="match status" value="1"/>
</dbReference>
<dbReference type="EMBL" id="ASGP02000001">
    <property type="protein sequence ID" value="KAH9529177.1"/>
    <property type="molecule type" value="Genomic_DNA"/>
</dbReference>
<comment type="caution">
    <text evidence="4">The sequence shown here is derived from an EMBL/GenBank/DDBJ whole genome shotgun (WGS) entry which is preliminary data.</text>
</comment>
<dbReference type="PANTHER" id="PTHR46384">
    <property type="entry name" value="MOTILE SPERM DOMAIN-CONTAINING PROTEIN 2"/>
    <property type="match status" value="1"/>
</dbReference>
<dbReference type="InterPro" id="IPR001251">
    <property type="entry name" value="CRAL-TRIO_dom"/>
</dbReference>
<organism evidence="4 5">
    <name type="scientific">Dermatophagoides farinae</name>
    <name type="common">American house dust mite</name>
    <dbReference type="NCBI Taxonomy" id="6954"/>
    <lineage>
        <taxon>Eukaryota</taxon>
        <taxon>Metazoa</taxon>
        <taxon>Ecdysozoa</taxon>
        <taxon>Arthropoda</taxon>
        <taxon>Chelicerata</taxon>
        <taxon>Arachnida</taxon>
        <taxon>Acari</taxon>
        <taxon>Acariformes</taxon>
        <taxon>Sarcoptiformes</taxon>
        <taxon>Astigmata</taxon>
        <taxon>Psoroptidia</taxon>
        <taxon>Analgoidea</taxon>
        <taxon>Pyroglyphidae</taxon>
        <taxon>Dermatophagoidinae</taxon>
        <taxon>Dermatophagoides</taxon>
    </lineage>
</organism>
<reference evidence="3" key="3">
    <citation type="journal article" date="2021" name="World Allergy Organ. J.">
        <title>Chromosome-level assembly of Dermatophagoides farinae genome and transcriptome reveals two novel allergens Der f 37 and Der f 39.</title>
        <authorList>
            <person name="Chen J."/>
            <person name="Cai Z."/>
            <person name="Fan D."/>
            <person name="Hu J."/>
            <person name="Hou Y."/>
            <person name="He Y."/>
            <person name="Zhang Z."/>
            <person name="Zhao Z."/>
            <person name="Gao P."/>
            <person name="Hu W."/>
            <person name="Sun J."/>
            <person name="Li J."/>
            <person name="Ji K."/>
        </authorList>
    </citation>
    <scope>NUCLEOTIDE SEQUENCE</scope>
    <source>
        <strain evidence="3">JKM2019</strain>
    </source>
</reference>
<reference evidence="3" key="2">
    <citation type="submission" date="2020-06" db="EMBL/GenBank/DDBJ databases">
        <authorList>
            <person name="Ji K."/>
            <person name="Li J."/>
        </authorList>
    </citation>
    <scope>NUCLEOTIDE SEQUENCE</scope>
    <source>
        <strain evidence="3">JKM2019</strain>
        <tissue evidence="3">Whole body</tissue>
    </source>
</reference>